<evidence type="ECO:0000256" key="5">
    <source>
        <dbReference type="ARBA" id="ARBA00023163"/>
    </source>
</evidence>
<evidence type="ECO:0000256" key="3">
    <source>
        <dbReference type="ARBA" id="ARBA00022853"/>
    </source>
</evidence>
<evidence type="ECO:0008006" key="12">
    <source>
        <dbReference type="Google" id="ProtNLM"/>
    </source>
</evidence>
<dbReference type="Proteomes" id="UP001147733">
    <property type="component" value="Unassembled WGS sequence"/>
</dbReference>
<reference evidence="10" key="2">
    <citation type="journal article" date="2023" name="IMA Fungus">
        <title>Comparative genomic study of the Penicillium genus elucidates a diverse pangenome and 15 lateral gene transfer events.</title>
        <authorList>
            <person name="Petersen C."/>
            <person name="Sorensen T."/>
            <person name="Nielsen M.R."/>
            <person name="Sondergaard T.E."/>
            <person name="Sorensen J.L."/>
            <person name="Fitzpatrick D.A."/>
            <person name="Frisvad J.C."/>
            <person name="Nielsen K.L."/>
        </authorList>
    </citation>
    <scope>NUCLEOTIDE SEQUENCE</scope>
    <source>
        <strain evidence="10">IBT 23319</strain>
    </source>
</reference>
<comment type="subcellular location">
    <subcellularLocation>
        <location evidence="1">Nucleus</location>
    </subcellularLocation>
</comment>
<accession>A0A9W9NRE4</accession>
<evidence type="ECO:0000313" key="11">
    <source>
        <dbReference type="Proteomes" id="UP001147733"/>
    </source>
</evidence>
<keyword evidence="4" id="KW-0805">Transcription regulation</keyword>
<dbReference type="GeneID" id="81386364"/>
<gene>
    <name evidence="10" type="ORF">N7469_008279</name>
</gene>
<keyword evidence="5" id="KW-0804">Transcription</keyword>
<dbReference type="GO" id="GO:0006357">
    <property type="term" value="P:regulation of transcription by RNA polymerase II"/>
    <property type="evidence" value="ECO:0007669"/>
    <property type="project" value="TreeGrafter"/>
</dbReference>
<evidence type="ECO:0000256" key="6">
    <source>
        <dbReference type="ARBA" id="ARBA00023242"/>
    </source>
</evidence>
<dbReference type="RefSeq" id="XP_056498748.1">
    <property type="nucleotide sequence ID" value="XM_056647197.1"/>
</dbReference>
<name>A0A9W9NRE4_PENCI</name>
<dbReference type="GO" id="GO:0035267">
    <property type="term" value="C:NuA4 histone acetyltransferase complex"/>
    <property type="evidence" value="ECO:0007669"/>
    <property type="project" value="TreeGrafter"/>
</dbReference>
<dbReference type="PANTHER" id="PTHR13581:SF5">
    <property type="entry name" value="MRG_MORF4L-BINDING PROTEIN"/>
    <property type="match status" value="1"/>
</dbReference>
<feature type="region of interest" description="Disordered" evidence="8">
    <location>
        <begin position="177"/>
        <end position="324"/>
    </location>
</feature>
<comment type="similarity">
    <text evidence="2">Belongs to the EAF7 family.</text>
</comment>
<comment type="caution">
    <text evidence="10">The sequence shown here is derived from an EMBL/GenBank/DDBJ whole genome shotgun (WGS) entry which is preliminary data.</text>
</comment>
<keyword evidence="3" id="KW-0156">Chromatin regulator</keyword>
<feature type="signal peptide" evidence="9">
    <location>
        <begin position="1"/>
        <end position="38"/>
    </location>
</feature>
<comment type="function">
    <text evidence="7">Component of the NuA4 histone acetyltransferase complex which is involved in transcriptional activation of selected genes principally by acetylation of nucleosomal histone H4 and H2A. The NuA4 complex is also involved in DNA repair.</text>
</comment>
<keyword evidence="6" id="KW-0539">Nucleus</keyword>
<evidence type="ECO:0000256" key="7">
    <source>
        <dbReference type="ARBA" id="ARBA00025178"/>
    </source>
</evidence>
<dbReference type="Pfam" id="PF07904">
    <property type="entry name" value="Eaf7"/>
    <property type="match status" value="1"/>
</dbReference>
<dbReference type="GO" id="GO:0006325">
    <property type="term" value="P:chromatin organization"/>
    <property type="evidence" value="ECO:0007669"/>
    <property type="project" value="UniProtKB-KW"/>
</dbReference>
<proteinExistence type="inferred from homology"/>
<evidence type="ECO:0000256" key="9">
    <source>
        <dbReference type="SAM" id="SignalP"/>
    </source>
</evidence>
<protein>
    <recommendedName>
        <fullName evidence="12">Chromatin modification-related protein EAF7</fullName>
    </recommendedName>
</protein>
<evidence type="ECO:0000256" key="4">
    <source>
        <dbReference type="ARBA" id="ARBA00023015"/>
    </source>
</evidence>
<evidence type="ECO:0000256" key="1">
    <source>
        <dbReference type="ARBA" id="ARBA00004123"/>
    </source>
</evidence>
<dbReference type="EMBL" id="JAPQKT010000007">
    <property type="protein sequence ID" value="KAJ5224776.1"/>
    <property type="molecule type" value="Genomic_DNA"/>
</dbReference>
<feature type="compositionally biased region" description="Polar residues" evidence="8">
    <location>
        <begin position="39"/>
        <end position="52"/>
    </location>
</feature>
<dbReference type="PANTHER" id="PTHR13581">
    <property type="entry name" value="MRG-BINDING PROTEIN"/>
    <property type="match status" value="1"/>
</dbReference>
<sequence length="324" mass="35997">MRLSCTGHAITTSFARRFRTARLIFIFVFFLFHIPTQSHNASSANTPGSSDSAVKPDEPKYDIISDPWTDEQETALLKAIIKWKPVGVHKHFRMLAISEHLKSQGYAPSNADHMRIPGIWKKLASLYNLEALDEREDSVITDANEEDEEPNEMYCPFELPYDEYGDMMFEKRLALEGSSSPITSPHPESRRGSTVADTDEPRSSPAPSRGRKSNRGTRQAGRETRSTKLQVELGTESQGKASEDDAESAEESAANDQEDEGEGEGEDEEEDEEGSEGAKESDGDEDDSEGKGGSRSTRAQTSRSKQKGKRSSTNTGTRRTARRR</sequence>
<feature type="region of interest" description="Disordered" evidence="8">
    <location>
        <begin position="39"/>
        <end position="65"/>
    </location>
</feature>
<dbReference type="InterPro" id="IPR012423">
    <property type="entry name" value="Eaf7/MRGBP"/>
</dbReference>
<feature type="chain" id="PRO_5040956957" description="Chromatin modification-related protein EAF7" evidence="9">
    <location>
        <begin position="39"/>
        <end position="324"/>
    </location>
</feature>
<keyword evidence="9" id="KW-0732">Signal</keyword>
<organism evidence="10 11">
    <name type="scientific">Penicillium citrinum</name>
    <dbReference type="NCBI Taxonomy" id="5077"/>
    <lineage>
        <taxon>Eukaryota</taxon>
        <taxon>Fungi</taxon>
        <taxon>Dikarya</taxon>
        <taxon>Ascomycota</taxon>
        <taxon>Pezizomycotina</taxon>
        <taxon>Eurotiomycetes</taxon>
        <taxon>Eurotiomycetidae</taxon>
        <taxon>Eurotiales</taxon>
        <taxon>Aspergillaceae</taxon>
        <taxon>Penicillium</taxon>
    </lineage>
</organism>
<feature type="compositionally biased region" description="Acidic residues" evidence="8">
    <location>
        <begin position="256"/>
        <end position="275"/>
    </location>
</feature>
<feature type="compositionally biased region" description="Basic and acidic residues" evidence="8">
    <location>
        <begin position="54"/>
        <end position="63"/>
    </location>
</feature>
<dbReference type="AlphaFoldDB" id="A0A9W9NRE4"/>
<reference evidence="10" key="1">
    <citation type="submission" date="2022-11" db="EMBL/GenBank/DDBJ databases">
        <authorList>
            <person name="Petersen C."/>
        </authorList>
    </citation>
    <scope>NUCLEOTIDE SEQUENCE</scope>
    <source>
        <strain evidence="10">IBT 23319</strain>
    </source>
</reference>
<dbReference type="GO" id="GO:0005634">
    <property type="term" value="C:nucleus"/>
    <property type="evidence" value="ECO:0007669"/>
    <property type="project" value="UniProtKB-SubCell"/>
</dbReference>
<evidence type="ECO:0000313" key="10">
    <source>
        <dbReference type="EMBL" id="KAJ5224776.1"/>
    </source>
</evidence>
<dbReference type="OrthoDB" id="5595141at2759"/>
<evidence type="ECO:0000256" key="2">
    <source>
        <dbReference type="ARBA" id="ARBA00007117"/>
    </source>
</evidence>
<keyword evidence="11" id="KW-1185">Reference proteome</keyword>
<evidence type="ECO:0000256" key="8">
    <source>
        <dbReference type="SAM" id="MobiDB-lite"/>
    </source>
</evidence>